<keyword evidence="2" id="KW-1133">Transmembrane helix</keyword>
<feature type="transmembrane region" description="Helical" evidence="2">
    <location>
        <begin position="252"/>
        <end position="275"/>
    </location>
</feature>
<evidence type="ECO:0000256" key="1">
    <source>
        <dbReference type="SAM" id="Coils"/>
    </source>
</evidence>
<reference evidence="3" key="1">
    <citation type="submission" date="2023-06" db="EMBL/GenBank/DDBJ databases">
        <title>SYSU T00b26.</title>
        <authorList>
            <person name="Gao L."/>
            <person name="Fang B.-Z."/>
            <person name="Li W.-J."/>
        </authorList>
    </citation>
    <scope>NUCLEOTIDE SEQUENCE</scope>
    <source>
        <strain evidence="3">SYSU T00b26</strain>
    </source>
</reference>
<dbReference type="Proteomes" id="UP001172738">
    <property type="component" value="Unassembled WGS sequence"/>
</dbReference>
<evidence type="ECO:0000256" key="2">
    <source>
        <dbReference type="SAM" id="Phobius"/>
    </source>
</evidence>
<gene>
    <name evidence="3" type="ORF">QQX04_12010</name>
</gene>
<evidence type="ECO:0000313" key="3">
    <source>
        <dbReference type="EMBL" id="MDN4473720.1"/>
    </source>
</evidence>
<accession>A0ABT8G3K5</accession>
<keyword evidence="2" id="KW-0812">Transmembrane</keyword>
<protein>
    <submittedName>
        <fullName evidence="3">Uncharacterized protein</fullName>
    </submittedName>
</protein>
<organism evidence="3 4">
    <name type="scientific">Demequina zhanjiangensis</name>
    <dbReference type="NCBI Taxonomy" id="3051659"/>
    <lineage>
        <taxon>Bacteria</taxon>
        <taxon>Bacillati</taxon>
        <taxon>Actinomycetota</taxon>
        <taxon>Actinomycetes</taxon>
        <taxon>Micrococcales</taxon>
        <taxon>Demequinaceae</taxon>
        <taxon>Demequina</taxon>
    </lineage>
</organism>
<dbReference type="RefSeq" id="WP_301129521.1">
    <property type="nucleotide sequence ID" value="NZ_JAUHPV010000007.1"/>
</dbReference>
<name>A0ABT8G3K5_9MICO</name>
<sequence length="342" mass="37338">MSNPDISDANYLLGAMVQSGAALIAIVGGILGSRFVAMHGEKRGLARELEETASDLAALNQKKATAEMYHSLYRAHRFVLFPDILRMATEPKGVSSALQLADAEFVHDPKAAKEARRLIQRYADFAKQLSQGVALSDTLAAVGNQYDWATARLRIVNVGAEEHVRAQVYYNFVVNAVGANWATNNFCVGVLDDLREVREAELAKIENQLETAHREIVETEASERRLGESRRRLTVALAKVTDGEGFKIALKVLAVIAVLTVVAPLIAMLPGVYVIAPGIKIAFVIAFLVGLAVLGRYLWVYSAFLTDRLPKMPDSVWGLGRPLPKRKPQVNEAEEACTGLGE</sequence>
<feature type="transmembrane region" description="Helical" evidence="2">
    <location>
        <begin position="12"/>
        <end position="37"/>
    </location>
</feature>
<keyword evidence="1" id="KW-0175">Coiled coil</keyword>
<feature type="transmembrane region" description="Helical" evidence="2">
    <location>
        <begin position="281"/>
        <end position="304"/>
    </location>
</feature>
<dbReference type="EMBL" id="JAUHPV010000007">
    <property type="protein sequence ID" value="MDN4473720.1"/>
    <property type="molecule type" value="Genomic_DNA"/>
</dbReference>
<keyword evidence="4" id="KW-1185">Reference proteome</keyword>
<proteinExistence type="predicted"/>
<evidence type="ECO:0000313" key="4">
    <source>
        <dbReference type="Proteomes" id="UP001172738"/>
    </source>
</evidence>
<feature type="coiled-coil region" evidence="1">
    <location>
        <begin position="191"/>
        <end position="222"/>
    </location>
</feature>
<comment type="caution">
    <text evidence="3">The sequence shown here is derived from an EMBL/GenBank/DDBJ whole genome shotgun (WGS) entry which is preliminary data.</text>
</comment>
<keyword evidence="2" id="KW-0472">Membrane</keyword>